<keyword evidence="2" id="KW-1185">Reference proteome</keyword>
<dbReference type="AlphaFoldDB" id="A0A1J4JGM4"/>
<dbReference type="RefSeq" id="XP_068349924.1">
    <property type="nucleotide sequence ID" value="XM_068511158.1"/>
</dbReference>
<dbReference type="Proteomes" id="UP000179807">
    <property type="component" value="Unassembled WGS sequence"/>
</dbReference>
<sequence>MDNRFHFGLKVVVIGQNTNLTRKFIESVPGVKLDPNETLRFLKVYSFPLYVSDSLVLRIDLWALPDDVRQRGDAQLLCCDASIVFYVATTENDLLSLLSVFHRDIRASNPQCRYVCCGELNENSLTALGKASGFGIQKIENMESANISFVFKTTIAAIINEIPNPPDPVFLLHKNIRLGSLLLDDPSFKKALRPVFPQ</sequence>
<reference evidence="1" key="1">
    <citation type="submission" date="2016-10" db="EMBL/GenBank/DDBJ databases">
        <authorList>
            <person name="Benchimol M."/>
            <person name="Almeida L.G."/>
            <person name="Vasconcelos A.T."/>
            <person name="Perreira-Neves A."/>
            <person name="Rosa I.A."/>
            <person name="Tasca T."/>
            <person name="Bogo M.R."/>
            <person name="de Souza W."/>
        </authorList>
    </citation>
    <scope>NUCLEOTIDE SEQUENCE [LARGE SCALE GENOMIC DNA]</scope>
    <source>
        <strain evidence="1">K</strain>
    </source>
</reference>
<dbReference type="EMBL" id="MLAK01001152">
    <property type="protein sequence ID" value="OHS96787.1"/>
    <property type="molecule type" value="Genomic_DNA"/>
</dbReference>
<comment type="caution">
    <text evidence="1">The sequence shown here is derived from an EMBL/GenBank/DDBJ whole genome shotgun (WGS) entry which is preliminary data.</text>
</comment>
<name>A0A1J4JGM4_9EUKA</name>
<evidence type="ECO:0000313" key="1">
    <source>
        <dbReference type="EMBL" id="OHS96787.1"/>
    </source>
</evidence>
<organism evidence="1 2">
    <name type="scientific">Tritrichomonas foetus</name>
    <dbReference type="NCBI Taxonomy" id="1144522"/>
    <lineage>
        <taxon>Eukaryota</taxon>
        <taxon>Metamonada</taxon>
        <taxon>Parabasalia</taxon>
        <taxon>Tritrichomonadida</taxon>
        <taxon>Tritrichomonadidae</taxon>
        <taxon>Tritrichomonas</taxon>
    </lineage>
</organism>
<evidence type="ECO:0000313" key="2">
    <source>
        <dbReference type="Proteomes" id="UP000179807"/>
    </source>
</evidence>
<dbReference type="VEuPathDB" id="TrichDB:TRFO_36977"/>
<protein>
    <recommendedName>
        <fullName evidence="3">Centromere protein M</fullName>
    </recommendedName>
</protein>
<dbReference type="GeneID" id="94845862"/>
<accession>A0A1J4JGM4</accession>
<evidence type="ECO:0008006" key="3">
    <source>
        <dbReference type="Google" id="ProtNLM"/>
    </source>
</evidence>
<proteinExistence type="predicted"/>
<gene>
    <name evidence="1" type="ORF">TRFO_36977</name>
</gene>